<protein>
    <submittedName>
        <fullName evidence="2">Uncharacterized protein</fullName>
    </submittedName>
</protein>
<proteinExistence type="predicted"/>
<evidence type="ECO:0000256" key="1">
    <source>
        <dbReference type="SAM" id="MobiDB-lite"/>
    </source>
</evidence>
<comment type="caution">
    <text evidence="2">The sequence shown here is derived from an EMBL/GenBank/DDBJ whole genome shotgun (WGS) entry which is preliminary data.</text>
</comment>
<feature type="compositionally biased region" description="Polar residues" evidence="1">
    <location>
        <begin position="9"/>
        <end position="19"/>
    </location>
</feature>
<accession>A0A4Y2TGP0</accession>
<feature type="region of interest" description="Disordered" evidence="1">
    <location>
        <begin position="1"/>
        <end position="25"/>
    </location>
</feature>
<name>A0A4Y2TGP0_ARAVE</name>
<dbReference type="Proteomes" id="UP000499080">
    <property type="component" value="Unassembled WGS sequence"/>
</dbReference>
<evidence type="ECO:0000313" key="3">
    <source>
        <dbReference type="Proteomes" id="UP000499080"/>
    </source>
</evidence>
<dbReference type="AlphaFoldDB" id="A0A4Y2TGP0"/>
<keyword evidence="3" id="KW-1185">Reference proteome</keyword>
<sequence length="117" mass="13117">MGELKKGATISTDPWQVPQTRDYASFPHPHLPPHPVVKQQNMELRIVSRATGSFGFHGNKDPRLLGPNPTGQEVTIKSLLVTRKYTQSSAAPLVGGSEERLDFTWIDDSEMLHIWLQ</sequence>
<evidence type="ECO:0000313" key="2">
    <source>
        <dbReference type="EMBL" id="GBN98569.1"/>
    </source>
</evidence>
<organism evidence="2 3">
    <name type="scientific">Araneus ventricosus</name>
    <name type="common">Orbweaver spider</name>
    <name type="synonym">Epeira ventricosa</name>
    <dbReference type="NCBI Taxonomy" id="182803"/>
    <lineage>
        <taxon>Eukaryota</taxon>
        <taxon>Metazoa</taxon>
        <taxon>Ecdysozoa</taxon>
        <taxon>Arthropoda</taxon>
        <taxon>Chelicerata</taxon>
        <taxon>Arachnida</taxon>
        <taxon>Araneae</taxon>
        <taxon>Araneomorphae</taxon>
        <taxon>Entelegynae</taxon>
        <taxon>Araneoidea</taxon>
        <taxon>Araneidae</taxon>
        <taxon>Araneus</taxon>
    </lineage>
</organism>
<gene>
    <name evidence="2" type="ORF">AVEN_72466_1</name>
</gene>
<reference evidence="2 3" key="1">
    <citation type="journal article" date="2019" name="Sci. Rep.">
        <title>Orb-weaving spider Araneus ventricosus genome elucidates the spidroin gene catalogue.</title>
        <authorList>
            <person name="Kono N."/>
            <person name="Nakamura H."/>
            <person name="Ohtoshi R."/>
            <person name="Moran D.A.P."/>
            <person name="Shinohara A."/>
            <person name="Yoshida Y."/>
            <person name="Fujiwara M."/>
            <person name="Mori M."/>
            <person name="Tomita M."/>
            <person name="Arakawa K."/>
        </authorList>
    </citation>
    <scope>NUCLEOTIDE SEQUENCE [LARGE SCALE GENOMIC DNA]</scope>
</reference>
<dbReference type="EMBL" id="BGPR01027797">
    <property type="protein sequence ID" value="GBN98569.1"/>
    <property type="molecule type" value="Genomic_DNA"/>
</dbReference>